<dbReference type="InterPro" id="IPR050109">
    <property type="entry name" value="HTH-type_TetR-like_transc_reg"/>
</dbReference>
<feature type="DNA-binding region" description="H-T-H motif" evidence="4">
    <location>
        <begin position="38"/>
        <end position="57"/>
    </location>
</feature>
<dbReference type="EMBL" id="JACCBJ010000001">
    <property type="protein sequence ID" value="NYD72721.1"/>
    <property type="molecule type" value="Genomic_DNA"/>
</dbReference>
<keyword evidence="1" id="KW-0805">Transcription regulation</keyword>
<evidence type="ECO:0000256" key="1">
    <source>
        <dbReference type="ARBA" id="ARBA00023015"/>
    </source>
</evidence>
<name>A0A852SVD1_9MICO</name>
<dbReference type="Pfam" id="PF00440">
    <property type="entry name" value="TetR_N"/>
    <property type="match status" value="1"/>
</dbReference>
<dbReference type="SUPFAM" id="SSF46689">
    <property type="entry name" value="Homeodomain-like"/>
    <property type="match status" value="1"/>
</dbReference>
<proteinExistence type="predicted"/>
<keyword evidence="3" id="KW-0804">Transcription</keyword>
<dbReference type="InterPro" id="IPR009057">
    <property type="entry name" value="Homeodomain-like_sf"/>
</dbReference>
<sequence>MTETPAHPRRPRADAARNRAAILDAARDALTSSGEDPALEAIARAAGVGIGTLYRNFPTREELVAAVYASELDAVLGTVGPLLERMPADAALREFMRRYAGFIATKRGMAESVRAGALRSAAASADTRRRVNEAIGLFLAEGAQQGVLRSDAVADDVTAAMIGVFLSTAQSSDPGQVDRLLDLVVRGLRVDG</sequence>
<gene>
    <name evidence="6" type="ORF">BJ963_000240</name>
</gene>
<protein>
    <submittedName>
        <fullName evidence="6">AcrR family transcriptional regulator</fullName>
    </submittedName>
</protein>
<organism evidence="6 7">
    <name type="scientific">Leifsonia soli</name>
    <dbReference type="NCBI Taxonomy" id="582665"/>
    <lineage>
        <taxon>Bacteria</taxon>
        <taxon>Bacillati</taxon>
        <taxon>Actinomycetota</taxon>
        <taxon>Actinomycetes</taxon>
        <taxon>Micrococcales</taxon>
        <taxon>Microbacteriaceae</taxon>
        <taxon>Leifsonia</taxon>
    </lineage>
</organism>
<dbReference type="Proteomes" id="UP000589620">
    <property type="component" value="Unassembled WGS sequence"/>
</dbReference>
<evidence type="ECO:0000259" key="5">
    <source>
        <dbReference type="PROSITE" id="PS50977"/>
    </source>
</evidence>
<feature type="domain" description="HTH tetR-type" evidence="5">
    <location>
        <begin position="16"/>
        <end position="75"/>
    </location>
</feature>
<dbReference type="GO" id="GO:0003700">
    <property type="term" value="F:DNA-binding transcription factor activity"/>
    <property type="evidence" value="ECO:0007669"/>
    <property type="project" value="TreeGrafter"/>
</dbReference>
<dbReference type="InterPro" id="IPR036271">
    <property type="entry name" value="Tet_transcr_reg_TetR-rel_C_sf"/>
</dbReference>
<dbReference type="PRINTS" id="PR00455">
    <property type="entry name" value="HTHTETR"/>
</dbReference>
<dbReference type="PROSITE" id="PS50977">
    <property type="entry name" value="HTH_TETR_2"/>
    <property type="match status" value="1"/>
</dbReference>
<comment type="caution">
    <text evidence="6">The sequence shown here is derived from an EMBL/GenBank/DDBJ whole genome shotgun (WGS) entry which is preliminary data.</text>
</comment>
<dbReference type="Gene3D" id="1.10.357.10">
    <property type="entry name" value="Tetracycline Repressor, domain 2"/>
    <property type="match status" value="1"/>
</dbReference>
<dbReference type="Pfam" id="PF21597">
    <property type="entry name" value="TetR_C_43"/>
    <property type="match status" value="1"/>
</dbReference>
<dbReference type="InterPro" id="IPR001647">
    <property type="entry name" value="HTH_TetR"/>
</dbReference>
<reference evidence="6 7" key="1">
    <citation type="submission" date="2020-07" db="EMBL/GenBank/DDBJ databases">
        <title>Sequencing the genomes of 1000 actinobacteria strains.</title>
        <authorList>
            <person name="Klenk H.-P."/>
        </authorList>
    </citation>
    <scope>NUCLEOTIDE SEQUENCE [LARGE SCALE GENOMIC DNA]</scope>
    <source>
        <strain evidence="6 7">DSM 23871</strain>
    </source>
</reference>
<keyword evidence="2 4" id="KW-0238">DNA-binding</keyword>
<evidence type="ECO:0000256" key="2">
    <source>
        <dbReference type="ARBA" id="ARBA00023125"/>
    </source>
</evidence>
<accession>A0A852SVD1</accession>
<dbReference type="PANTHER" id="PTHR30055">
    <property type="entry name" value="HTH-TYPE TRANSCRIPTIONAL REGULATOR RUTR"/>
    <property type="match status" value="1"/>
</dbReference>
<dbReference type="PANTHER" id="PTHR30055:SF234">
    <property type="entry name" value="HTH-TYPE TRANSCRIPTIONAL REGULATOR BETI"/>
    <property type="match status" value="1"/>
</dbReference>
<evidence type="ECO:0000256" key="4">
    <source>
        <dbReference type="PROSITE-ProRule" id="PRU00335"/>
    </source>
</evidence>
<dbReference type="SUPFAM" id="SSF48498">
    <property type="entry name" value="Tetracyclin repressor-like, C-terminal domain"/>
    <property type="match status" value="1"/>
</dbReference>
<dbReference type="RefSeq" id="WP_179454022.1">
    <property type="nucleotide sequence ID" value="NZ_BAAAPX010000001.1"/>
</dbReference>
<evidence type="ECO:0000256" key="3">
    <source>
        <dbReference type="ARBA" id="ARBA00023163"/>
    </source>
</evidence>
<dbReference type="AlphaFoldDB" id="A0A852SVD1"/>
<dbReference type="InterPro" id="IPR049445">
    <property type="entry name" value="TetR_SbtR-like_C"/>
</dbReference>
<evidence type="ECO:0000313" key="7">
    <source>
        <dbReference type="Proteomes" id="UP000589620"/>
    </source>
</evidence>
<evidence type="ECO:0000313" key="6">
    <source>
        <dbReference type="EMBL" id="NYD72721.1"/>
    </source>
</evidence>
<keyword evidence="7" id="KW-1185">Reference proteome</keyword>
<dbReference type="GO" id="GO:0000976">
    <property type="term" value="F:transcription cis-regulatory region binding"/>
    <property type="evidence" value="ECO:0007669"/>
    <property type="project" value="TreeGrafter"/>
</dbReference>